<dbReference type="GO" id="GO:0009116">
    <property type="term" value="P:nucleoside metabolic process"/>
    <property type="evidence" value="ECO:0007669"/>
    <property type="project" value="InterPro"/>
</dbReference>
<sequence length="249" mass="28038">MIIDAFDNNSEPIVNLKSFYGDQKKIIDVCMIILSKNIYNNIFDIYKCEKIAEIHACNGSYPIYKFTHEGKDIGFYLSGIGSTLAAQFCIEANWLTGATQFIMSGSAGSLDKEKTNNKFVIPTESYRDEGMSYHYAKANDYIEINNSNKVAEIFDLLELPYVQGKVWTTDAMLRETKNNVEVRKNDGCIAVEMELAGVQAVSDFHGFELYNFLVTGDVLAENEYNVDGLNDANHNMDKFFIGLEIAKSI</sequence>
<proteinExistence type="predicted"/>
<organism evidence="2 3">
    <name type="scientific">Macrococcus epidermidis</name>
    <dbReference type="NCBI Taxonomy" id="1902580"/>
    <lineage>
        <taxon>Bacteria</taxon>
        <taxon>Bacillati</taxon>
        <taxon>Bacillota</taxon>
        <taxon>Bacilli</taxon>
        <taxon>Bacillales</taxon>
        <taxon>Staphylococcaceae</taxon>
        <taxon>Macrococcus</taxon>
    </lineage>
</organism>
<comment type="caution">
    <text evidence="2">The sequence shown here is derived from an EMBL/GenBank/DDBJ whole genome shotgun (WGS) entry which is preliminary data.</text>
</comment>
<dbReference type="GO" id="GO:0003824">
    <property type="term" value="F:catalytic activity"/>
    <property type="evidence" value="ECO:0007669"/>
    <property type="project" value="InterPro"/>
</dbReference>
<dbReference type="InterPro" id="IPR000845">
    <property type="entry name" value="Nucleoside_phosphorylase_d"/>
</dbReference>
<dbReference type="Proteomes" id="UP000249808">
    <property type="component" value="Unassembled WGS sequence"/>
</dbReference>
<protein>
    <submittedName>
        <fullName evidence="2">Phosphorylase</fullName>
    </submittedName>
</protein>
<reference evidence="2 3" key="1">
    <citation type="journal article" date="2018" name="Front. Microbiol.">
        <title>Description and Comparative Genomics of Macrococcus caseolyticus subsp. hominis subsp. nov., Macrococcus goetzii sp. nov., Macrococcus epidermidis sp. nov., and Macrococcus bohemicus sp. nov., Novel Macrococci From Human Clinical Material With Virulence Potential and Suspected Uptake of Foreign DNA by Natural Transformation.</title>
        <authorList>
            <person name="Maslanova I."/>
            <person name="Wertheimer Z."/>
            <person name="Sedlacek I."/>
            <person name="Svec P."/>
            <person name="Indrakova A."/>
            <person name="Kovarovic V."/>
            <person name="Schumann P."/>
            <person name="Sproer C."/>
            <person name="Kralova S."/>
            <person name="Sedo O."/>
            <person name="Kristofova L."/>
            <person name="Vrbovska V."/>
            <person name="Fuzik T."/>
            <person name="Petras P."/>
            <person name="Zdrahal Z."/>
            <person name="Ruzickova V."/>
            <person name="Doskar J."/>
            <person name="Pantucek R."/>
        </authorList>
    </citation>
    <scope>NUCLEOTIDE SEQUENCE [LARGE SCALE GENOMIC DNA]</scope>
    <source>
        <strain evidence="2 3">01/688</strain>
    </source>
</reference>
<feature type="domain" description="Nucleoside phosphorylase" evidence="1">
    <location>
        <begin position="50"/>
        <end position="221"/>
    </location>
</feature>
<name>A0A327ZX76_9STAP</name>
<dbReference type="AlphaFoldDB" id="A0A327ZX76"/>
<keyword evidence="3" id="KW-1185">Reference proteome</keyword>
<dbReference type="CDD" id="cd09007">
    <property type="entry name" value="NP-I_spr0068"/>
    <property type="match status" value="1"/>
</dbReference>
<evidence type="ECO:0000313" key="3">
    <source>
        <dbReference type="Proteomes" id="UP000249808"/>
    </source>
</evidence>
<dbReference type="SUPFAM" id="SSF53167">
    <property type="entry name" value="Purine and uridine phosphorylases"/>
    <property type="match status" value="1"/>
</dbReference>
<dbReference type="Gene3D" id="3.40.50.1580">
    <property type="entry name" value="Nucleoside phosphorylase domain"/>
    <property type="match status" value="1"/>
</dbReference>
<dbReference type="Pfam" id="PF01048">
    <property type="entry name" value="PNP_UDP_1"/>
    <property type="match status" value="1"/>
</dbReference>
<dbReference type="InterPro" id="IPR035994">
    <property type="entry name" value="Nucleoside_phosphorylase_sf"/>
</dbReference>
<accession>A0A327ZX76</accession>
<evidence type="ECO:0000313" key="2">
    <source>
        <dbReference type="EMBL" id="RAK46829.1"/>
    </source>
</evidence>
<gene>
    <name evidence="2" type="ORF">BHU61_05045</name>
</gene>
<dbReference type="EMBL" id="PZJH01000001">
    <property type="protein sequence ID" value="RAK46829.1"/>
    <property type="molecule type" value="Genomic_DNA"/>
</dbReference>
<evidence type="ECO:0000259" key="1">
    <source>
        <dbReference type="Pfam" id="PF01048"/>
    </source>
</evidence>
<dbReference type="RefSeq" id="WP_111715117.1">
    <property type="nucleotide sequence ID" value="NZ_JBHSSR010000001.1"/>
</dbReference>